<feature type="signal peptide" evidence="1">
    <location>
        <begin position="1"/>
        <end position="26"/>
    </location>
</feature>
<comment type="caution">
    <text evidence="2">The sequence shown here is derived from an EMBL/GenBank/DDBJ whole genome shotgun (WGS) entry which is preliminary data.</text>
</comment>
<accession>A0A7X6PNQ2</accession>
<gene>
    <name evidence="2" type="ORF">GX859_08650</name>
</gene>
<sequence length="157" mass="16863">MEHNSVRFFSVVAVAANLCLLQPALAGDLIFKDGFEHSCEVDSDGDRLVDCLEVLVYGTDPDNPDTDGDGLSDGDETLGTLDGLDLPSMGVNPRRKDILIEYDWIDDCVECGCHSHRPTQLVLDLVTAMFANSPVQNPDGSPGVNVIHDYGQGAALT</sequence>
<evidence type="ECO:0000313" key="3">
    <source>
        <dbReference type="Proteomes" id="UP000557899"/>
    </source>
</evidence>
<protein>
    <submittedName>
        <fullName evidence="2">Uncharacterized protein</fullName>
    </submittedName>
</protein>
<feature type="non-terminal residue" evidence="2">
    <location>
        <position position="157"/>
    </location>
</feature>
<dbReference type="AlphaFoldDB" id="A0A7X6PNQ2"/>
<dbReference type="EMBL" id="JAAZHI010000172">
    <property type="protein sequence ID" value="NLA56350.1"/>
    <property type="molecule type" value="Genomic_DNA"/>
</dbReference>
<feature type="chain" id="PRO_5039211002" evidence="1">
    <location>
        <begin position="27"/>
        <end position="157"/>
    </location>
</feature>
<keyword evidence="1" id="KW-0732">Signal</keyword>
<evidence type="ECO:0000313" key="2">
    <source>
        <dbReference type="EMBL" id="NLA56350.1"/>
    </source>
</evidence>
<evidence type="ECO:0000256" key="1">
    <source>
        <dbReference type="SAM" id="SignalP"/>
    </source>
</evidence>
<name>A0A7X6PNQ2_9CORY</name>
<proteinExistence type="predicted"/>
<dbReference type="Proteomes" id="UP000557899">
    <property type="component" value="Unassembled WGS sequence"/>
</dbReference>
<organism evidence="2 3">
    <name type="scientific">Corynebacterium humireducens</name>
    <dbReference type="NCBI Taxonomy" id="1223514"/>
    <lineage>
        <taxon>Bacteria</taxon>
        <taxon>Bacillati</taxon>
        <taxon>Actinomycetota</taxon>
        <taxon>Actinomycetes</taxon>
        <taxon>Mycobacteriales</taxon>
        <taxon>Corynebacteriaceae</taxon>
        <taxon>Corynebacterium</taxon>
    </lineage>
</organism>
<reference evidence="2 3" key="1">
    <citation type="journal article" date="2020" name="Biotechnol. Biofuels">
        <title>New insights from the biogas microbiome by comprehensive genome-resolved metagenomics of nearly 1600 species originating from multiple anaerobic digesters.</title>
        <authorList>
            <person name="Campanaro S."/>
            <person name="Treu L."/>
            <person name="Rodriguez-R L.M."/>
            <person name="Kovalovszki A."/>
            <person name="Ziels R.M."/>
            <person name="Maus I."/>
            <person name="Zhu X."/>
            <person name="Kougias P.G."/>
            <person name="Basile A."/>
            <person name="Luo G."/>
            <person name="Schluter A."/>
            <person name="Konstantinidis K.T."/>
            <person name="Angelidaki I."/>
        </authorList>
    </citation>
    <scope>NUCLEOTIDE SEQUENCE [LARGE SCALE GENOMIC DNA]</scope>
    <source>
        <strain evidence="2">AS15tlH2ME_198</strain>
    </source>
</reference>